<dbReference type="OrthoDB" id="10651934at2759"/>
<dbReference type="Proteomes" id="UP000239899">
    <property type="component" value="Unassembled WGS sequence"/>
</dbReference>
<accession>A0A2P6TNP4</accession>
<name>A0A2P6TNP4_CHLSO</name>
<protein>
    <submittedName>
        <fullName evidence="3">Transmembrane protein</fullName>
    </submittedName>
</protein>
<sequence length="500" mass="51049">MSGEIQPSASGAEPYAAPPPAQPAEQDAEGSSSALSAVQDAVGTAAAAAGAAADAAAATARQGAVAAAAAAVAAAVKSGGEAAMANAARGALVLNMDGFAREVVEKLVNNGDAAAAGRLCVAAIQMGPEQADAVRHIAVQLIASGSAATAATLGAAFWREAAAAGSTEAAAPAGPAQHTSGELQAAAAVVFAAAAVEAVGQGHAATMVEVTQLLLDDGQQELVAALVATMVAAGHSKEAGTVSLEALAQGRHRVVEAISAELLQENEGAALGTLLLETTTQGLQRLSTKARQAFGSWLSPSAPLARGPMQRPEQPVSMLLRWLLISLYALGMLVVRTRGVCDQQCEDEASPRSGRRQRDRAPAGSPRTTRREPLRRSLGSDPRLAMLSGVIVSVITLLATARWTPGFGRMFTLSGFLNISSMMAVPLMGLVLVPALAPAFYQRHSTALIAVMRIFYFALPALRDPLDVQHVFQSQPSQRVLGFVTDSFTLMLGALCAGGS</sequence>
<dbReference type="EMBL" id="LHPG02000010">
    <property type="protein sequence ID" value="PRW50944.1"/>
    <property type="molecule type" value="Genomic_DNA"/>
</dbReference>
<feature type="transmembrane region" description="Helical" evidence="2">
    <location>
        <begin position="318"/>
        <end position="335"/>
    </location>
</feature>
<evidence type="ECO:0000256" key="1">
    <source>
        <dbReference type="SAM" id="MobiDB-lite"/>
    </source>
</evidence>
<gene>
    <name evidence="3" type="ORF">C2E21_5700</name>
</gene>
<evidence type="ECO:0000313" key="4">
    <source>
        <dbReference type="Proteomes" id="UP000239899"/>
    </source>
</evidence>
<proteinExistence type="predicted"/>
<feature type="transmembrane region" description="Helical" evidence="2">
    <location>
        <begin position="384"/>
        <end position="404"/>
    </location>
</feature>
<comment type="caution">
    <text evidence="3">The sequence shown here is derived from an EMBL/GenBank/DDBJ whole genome shotgun (WGS) entry which is preliminary data.</text>
</comment>
<reference evidence="3 4" key="1">
    <citation type="journal article" date="2018" name="Plant J.">
        <title>Genome sequences of Chlorella sorokiniana UTEX 1602 and Micractinium conductrix SAG 241.80: implications to maltose excretion by a green alga.</title>
        <authorList>
            <person name="Arriola M.B."/>
            <person name="Velmurugan N."/>
            <person name="Zhang Y."/>
            <person name="Plunkett M.H."/>
            <person name="Hondzo H."/>
            <person name="Barney B.M."/>
        </authorList>
    </citation>
    <scope>NUCLEOTIDE SEQUENCE [LARGE SCALE GENOMIC DNA]</scope>
    <source>
        <strain evidence="4">UTEX 1602</strain>
    </source>
</reference>
<evidence type="ECO:0000313" key="3">
    <source>
        <dbReference type="EMBL" id="PRW50944.1"/>
    </source>
</evidence>
<dbReference type="AlphaFoldDB" id="A0A2P6TNP4"/>
<feature type="region of interest" description="Disordered" evidence="1">
    <location>
        <begin position="345"/>
        <end position="376"/>
    </location>
</feature>
<feature type="transmembrane region" description="Helical" evidence="2">
    <location>
        <begin position="410"/>
        <end position="433"/>
    </location>
</feature>
<keyword evidence="2 3" id="KW-0812">Transmembrane</keyword>
<organism evidence="3 4">
    <name type="scientific">Chlorella sorokiniana</name>
    <name type="common">Freshwater green alga</name>
    <dbReference type="NCBI Taxonomy" id="3076"/>
    <lineage>
        <taxon>Eukaryota</taxon>
        <taxon>Viridiplantae</taxon>
        <taxon>Chlorophyta</taxon>
        <taxon>core chlorophytes</taxon>
        <taxon>Trebouxiophyceae</taxon>
        <taxon>Chlorellales</taxon>
        <taxon>Chlorellaceae</taxon>
        <taxon>Chlorella clade</taxon>
        <taxon>Chlorella</taxon>
    </lineage>
</organism>
<keyword evidence="2" id="KW-1133">Transmembrane helix</keyword>
<evidence type="ECO:0000256" key="2">
    <source>
        <dbReference type="SAM" id="Phobius"/>
    </source>
</evidence>
<feature type="region of interest" description="Disordered" evidence="1">
    <location>
        <begin position="1"/>
        <end position="36"/>
    </location>
</feature>
<keyword evidence="4" id="KW-1185">Reference proteome</keyword>
<keyword evidence="2" id="KW-0472">Membrane</keyword>